<dbReference type="Proteomes" id="UP000467193">
    <property type="component" value="Chromosome"/>
</dbReference>
<evidence type="ECO:0000313" key="3">
    <source>
        <dbReference type="EMBL" id="BBY27865.1"/>
    </source>
</evidence>
<feature type="transmembrane region" description="Helical" evidence="1">
    <location>
        <begin position="121"/>
        <end position="140"/>
    </location>
</feature>
<keyword evidence="1" id="KW-0812">Transmembrane</keyword>
<feature type="domain" description="Pyrrolo-quinoline quinone repeat" evidence="2">
    <location>
        <begin position="247"/>
        <end position="432"/>
    </location>
</feature>
<feature type="transmembrane region" description="Helical" evidence="1">
    <location>
        <begin position="56"/>
        <end position="76"/>
    </location>
</feature>
<organism evidence="3 4">
    <name type="scientific">Mycolicibacterium sediminis</name>
    <dbReference type="NCBI Taxonomy" id="1286180"/>
    <lineage>
        <taxon>Bacteria</taxon>
        <taxon>Bacillati</taxon>
        <taxon>Actinomycetota</taxon>
        <taxon>Actinomycetes</taxon>
        <taxon>Mycobacteriales</taxon>
        <taxon>Mycobacteriaceae</taxon>
        <taxon>Mycolicibacterium</taxon>
    </lineage>
</organism>
<feature type="transmembrane region" description="Helical" evidence="1">
    <location>
        <begin position="20"/>
        <end position="44"/>
    </location>
</feature>
<gene>
    <name evidence="3" type="ORF">MSEDJ_19610</name>
</gene>
<keyword evidence="1" id="KW-0472">Membrane</keyword>
<name>A0A7I7QNL4_9MYCO</name>
<reference evidence="3 4" key="1">
    <citation type="journal article" date="2019" name="Emerg. Microbes Infect.">
        <title>Comprehensive subspecies identification of 175 nontuberculous mycobacteria species based on 7547 genomic profiles.</title>
        <authorList>
            <person name="Matsumoto Y."/>
            <person name="Kinjo T."/>
            <person name="Motooka D."/>
            <person name="Nabeya D."/>
            <person name="Jung N."/>
            <person name="Uechi K."/>
            <person name="Horii T."/>
            <person name="Iida T."/>
            <person name="Fujita J."/>
            <person name="Nakamura S."/>
        </authorList>
    </citation>
    <scope>NUCLEOTIDE SEQUENCE [LARGE SCALE GENOMIC DNA]</scope>
    <source>
        <strain evidence="3 4">JCM 17899</strain>
    </source>
</reference>
<dbReference type="InterPro" id="IPR011047">
    <property type="entry name" value="Quinoprotein_ADH-like_sf"/>
</dbReference>
<proteinExistence type="predicted"/>
<dbReference type="AlphaFoldDB" id="A0A7I7QNL4"/>
<feature type="transmembrane region" description="Helical" evidence="1">
    <location>
        <begin position="161"/>
        <end position="179"/>
    </location>
</feature>
<evidence type="ECO:0000259" key="2">
    <source>
        <dbReference type="Pfam" id="PF13360"/>
    </source>
</evidence>
<sequence length="593" mass="63658">MINSPGIYPQRMEVEEETRYNLTAMALLAALEVAAVGCLIVAWLDPTDAPDNTSSLWRTTVVVVASVLLTALGVGSGRLWRKHRDSRMRFLVLTTPAVLVLAVSGVMALDREPEVASAARWAWWCACLALAVLALAAWVANVLPDERPPEQRPRELPQRRIAAGVAVAVLGVVAVGVVATNGGPITGDGIDIQTAAAIDAPPTPPINGQIAYRVDFERGDADKLVPSGAGFARWVAGGDYTKGDLLEGFDGATGERRWSFREDSLNFLGVGATGVGRDSVVVVQSFDELLGLDATTGELLWRSEEGRLFDRDNPNRAVSPHVVMTTQRVPEPPGPTAAGYGTKWEALSPRTGEVMWSRTFRYQCWASAKAAADALLVHSCEDPPEVVAQVLDPATGQRRGVVTLSDLGVDPADLGRREGNVSIDEVKGGTALITVFRYQPGRRETKLVVDIATGKIVARPPENHGARYLGVDTLLTWPYGDRDDLDPLSTLTVGTNRMQSLSSWWDGGGDGKTFDLFARSGTDWLTFVPADQAAVRAMEDRGHTDVPRLRIIDSSGASRTVSDVCPDMRGVPGLVEVPGAVVAQCEGQWVGLR</sequence>
<keyword evidence="4" id="KW-1185">Reference proteome</keyword>
<accession>A0A7I7QNL4</accession>
<dbReference type="SUPFAM" id="SSF50998">
    <property type="entry name" value="Quinoprotein alcohol dehydrogenase-like"/>
    <property type="match status" value="1"/>
</dbReference>
<feature type="transmembrane region" description="Helical" evidence="1">
    <location>
        <begin position="88"/>
        <end position="109"/>
    </location>
</feature>
<protein>
    <recommendedName>
        <fullName evidence="2">Pyrrolo-quinoline quinone repeat domain-containing protein</fullName>
    </recommendedName>
</protein>
<dbReference type="KEGG" id="msei:MSEDJ_19610"/>
<dbReference type="EMBL" id="AP022588">
    <property type="protein sequence ID" value="BBY27865.1"/>
    <property type="molecule type" value="Genomic_DNA"/>
</dbReference>
<dbReference type="Pfam" id="PF13360">
    <property type="entry name" value="PQQ_2"/>
    <property type="match status" value="1"/>
</dbReference>
<dbReference type="InterPro" id="IPR002372">
    <property type="entry name" value="PQQ_rpt_dom"/>
</dbReference>
<dbReference type="InterPro" id="IPR015943">
    <property type="entry name" value="WD40/YVTN_repeat-like_dom_sf"/>
</dbReference>
<evidence type="ECO:0000313" key="4">
    <source>
        <dbReference type="Proteomes" id="UP000467193"/>
    </source>
</evidence>
<dbReference type="Gene3D" id="2.130.10.10">
    <property type="entry name" value="YVTN repeat-like/Quinoprotein amine dehydrogenase"/>
    <property type="match status" value="1"/>
</dbReference>
<keyword evidence="1" id="KW-1133">Transmembrane helix</keyword>
<evidence type="ECO:0000256" key="1">
    <source>
        <dbReference type="SAM" id="Phobius"/>
    </source>
</evidence>